<dbReference type="InterPro" id="IPR011990">
    <property type="entry name" value="TPR-like_helical_dom_sf"/>
</dbReference>
<dbReference type="AlphaFoldDB" id="A0A1G9I334"/>
<feature type="region of interest" description="Disordered" evidence="9">
    <location>
        <begin position="33"/>
        <end position="100"/>
    </location>
</feature>
<dbReference type="PANTHER" id="PTHR24363:SF0">
    <property type="entry name" value="SERINE_THREONINE KINASE LIKE DOMAIN CONTAINING 1"/>
    <property type="match status" value="1"/>
</dbReference>
<evidence type="ECO:0000256" key="1">
    <source>
        <dbReference type="ARBA" id="ARBA00012513"/>
    </source>
</evidence>
<dbReference type="InterPro" id="IPR000719">
    <property type="entry name" value="Prot_kinase_dom"/>
</dbReference>
<accession>A0A1G9I334</accession>
<evidence type="ECO:0000313" key="12">
    <source>
        <dbReference type="Proteomes" id="UP000198662"/>
    </source>
</evidence>
<dbReference type="GO" id="GO:0004674">
    <property type="term" value="F:protein serine/threonine kinase activity"/>
    <property type="evidence" value="ECO:0007669"/>
    <property type="project" value="UniProtKB-KW"/>
</dbReference>
<feature type="compositionally biased region" description="Low complexity" evidence="9">
    <location>
        <begin position="63"/>
        <end position="77"/>
    </location>
</feature>
<dbReference type="InterPro" id="IPR011009">
    <property type="entry name" value="Kinase-like_dom_sf"/>
</dbReference>
<dbReference type="SMART" id="SM00220">
    <property type="entry name" value="S_TKc"/>
    <property type="match status" value="1"/>
</dbReference>
<feature type="region of interest" description="Disordered" evidence="9">
    <location>
        <begin position="124"/>
        <end position="175"/>
    </location>
</feature>
<protein>
    <recommendedName>
        <fullName evidence="1">non-specific serine/threonine protein kinase</fullName>
        <ecNumber evidence="1">2.7.11.1</ecNumber>
    </recommendedName>
</protein>
<dbReference type="Gene3D" id="1.25.40.10">
    <property type="entry name" value="Tetratricopeptide repeat domain"/>
    <property type="match status" value="1"/>
</dbReference>
<keyword evidence="4" id="KW-0547">Nucleotide-binding</keyword>
<dbReference type="EC" id="2.7.11.1" evidence="1"/>
<evidence type="ECO:0000256" key="5">
    <source>
        <dbReference type="ARBA" id="ARBA00022777"/>
    </source>
</evidence>
<dbReference type="Pfam" id="PF16918">
    <property type="entry name" value="PknG_TPR"/>
    <property type="match status" value="1"/>
</dbReference>
<evidence type="ECO:0000256" key="4">
    <source>
        <dbReference type="ARBA" id="ARBA00022741"/>
    </source>
</evidence>
<name>A0A1G9I334_9ACTN</name>
<feature type="compositionally biased region" description="Pro residues" evidence="9">
    <location>
        <begin position="41"/>
        <end position="62"/>
    </location>
</feature>
<keyword evidence="3" id="KW-0808">Transferase</keyword>
<dbReference type="PANTHER" id="PTHR24363">
    <property type="entry name" value="SERINE/THREONINE PROTEIN KINASE"/>
    <property type="match status" value="1"/>
</dbReference>
<evidence type="ECO:0000256" key="3">
    <source>
        <dbReference type="ARBA" id="ARBA00022679"/>
    </source>
</evidence>
<evidence type="ECO:0000313" key="11">
    <source>
        <dbReference type="EMBL" id="SDL19492.1"/>
    </source>
</evidence>
<keyword evidence="6" id="KW-0067">ATP-binding</keyword>
<reference evidence="12" key="1">
    <citation type="submission" date="2016-10" db="EMBL/GenBank/DDBJ databases">
        <authorList>
            <person name="Varghese N."/>
            <person name="Submissions S."/>
        </authorList>
    </citation>
    <scope>NUCLEOTIDE SEQUENCE [LARGE SCALE GENOMIC DNA]</scope>
    <source>
        <strain evidence="12">CGMCC 4.3147</strain>
    </source>
</reference>
<dbReference type="SUPFAM" id="SSF56112">
    <property type="entry name" value="Protein kinase-like (PK-like)"/>
    <property type="match status" value="1"/>
</dbReference>
<dbReference type="Gene3D" id="1.10.510.10">
    <property type="entry name" value="Transferase(Phosphotransferase) domain 1"/>
    <property type="match status" value="1"/>
</dbReference>
<feature type="domain" description="Protein kinase" evidence="10">
    <location>
        <begin position="223"/>
        <end position="478"/>
    </location>
</feature>
<keyword evidence="12" id="KW-1185">Reference proteome</keyword>
<dbReference type="Gene3D" id="3.30.200.20">
    <property type="entry name" value="Phosphorylase Kinase, domain 1"/>
    <property type="match status" value="1"/>
</dbReference>
<evidence type="ECO:0000256" key="7">
    <source>
        <dbReference type="ARBA" id="ARBA00047899"/>
    </source>
</evidence>
<evidence type="ECO:0000256" key="2">
    <source>
        <dbReference type="ARBA" id="ARBA00022527"/>
    </source>
</evidence>
<dbReference type="EMBL" id="FNGF01000004">
    <property type="protein sequence ID" value="SDL19492.1"/>
    <property type="molecule type" value="Genomic_DNA"/>
</dbReference>
<gene>
    <name evidence="11" type="ORF">SAMN05216298_2996</name>
</gene>
<comment type="catalytic activity">
    <reaction evidence="8">
        <text>L-seryl-[protein] + ATP = O-phospho-L-seryl-[protein] + ADP + H(+)</text>
        <dbReference type="Rhea" id="RHEA:17989"/>
        <dbReference type="Rhea" id="RHEA-COMP:9863"/>
        <dbReference type="Rhea" id="RHEA-COMP:11604"/>
        <dbReference type="ChEBI" id="CHEBI:15378"/>
        <dbReference type="ChEBI" id="CHEBI:29999"/>
        <dbReference type="ChEBI" id="CHEBI:30616"/>
        <dbReference type="ChEBI" id="CHEBI:83421"/>
        <dbReference type="ChEBI" id="CHEBI:456216"/>
        <dbReference type="EC" id="2.7.11.1"/>
    </reaction>
</comment>
<organism evidence="11 12">
    <name type="scientific">Glycomyces sambucus</name>
    <dbReference type="NCBI Taxonomy" id="380244"/>
    <lineage>
        <taxon>Bacteria</taxon>
        <taxon>Bacillati</taxon>
        <taxon>Actinomycetota</taxon>
        <taxon>Actinomycetes</taxon>
        <taxon>Glycomycetales</taxon>
        <taxon>Glycomycetaceae</taxon>
        <taxon>Glycomyces</taxon>
    </lineage>
</organism>
<evidence type="ECO:0000256" key="8">
    <source>
        <dbReference type="ARBA" id="ARBA00048679"/>
    </source>
</evidence>
<proteinExistence type="predicted"/>
<evidence type="ECO:0000259" key="10">
    <source>
        <dbReference type="PROSITE" id="PS50011"/>
    </source>
</evidence>
<keyword evidence="2" id="KW-0723">Serine/threonine-protein kinase</keyword>
<dbReference type="PROSITE" id="PS50011">
    <property type="entry name" value="PROTEIN_KINASE_DOM"/>
    <property type="match status" value="1"/>
</dbReference>
<dbReference type="GO" id="GO:0005524">
    <property type="term" value="F:ATP binding"/>
    <property type="evidence" value="ECO:0007669"/>
    <property type="project" value="UniProtKB-KW"/>
</dbReference>
<evidence type="ECO:0000256" key="9">
    <source>
        <dbReference type="SAM" id="MobiDB-lite"/>
    </source>
</evidence>
<feature type="compositionally biased region" description="Low complexity" evidence="9">
    <location>
        <begin position="124"/>
        <end position="147"/>
    </location>
</feature>
<dbReference type="Pfam" id="PF00069">
    <property type="entry name" value="Pkinase"/>
    <property type="match status" value="1"/>
</dbReference>
<sequence>MTDPCTRCGGAIDADGYCDDCGLQALPSAPFATGPMFSGGPTPPAGPPQYGPGAGPPAPGAAPQPAYAPGAGPAAQPSHAANPGAGLAAQPANASAPPTTCSHCGGAFDPDGYCDDCGRPAAPAPAAAPSFNSTPSTPSAPSTSSRRSAGRLGTGLADLPSVPVTDPTSALMTDPAVPAGDRRCANGHRLGHVDRAAGFCPECGAAFDFTPALKPGDLVAGQYEIRGCIAHGGLGWIYLAADRNLDGKWVVLKGLLNTTDAAALAAAEAERRFLIAVDHPGIVKIHNFVQHRDPRDGTLSGYLVMEYIGGVSLGDQLRTRLAERRGPMPPEWAIPCILEALAAFGHLHASGMVYCDLKPANLIQVGDRIRLIDLGAMRRIGDTGGDVWGTIGYQAPEITGDRFPDVASDLFTVGRTLAVLTLAHVPAARGASGVPVAVPLPPRPEGFDESLYLLLERACHPDPRSRFASAADMADQLTGVLRQIRAGLDDTPYPAVSAHFGPERGAYASAVSPAPSQVLAPADPLHARRLLPAPLTDPADPAAVALAGLAAEPPETALPLVEALPRTPEARLAQLRLAAETRSERTDPLLVEAAAELGADWRLDWYRGVAALGDTDRRPDAAYWFSRVRAHLPGELAPLQALAISAEALGGGTAHHARVWRTDRGFTSAAFGLARGAGDFAALEAVPASSSSHAAARQALLARLVREPVPTLAGLKRAAALLEGLTTLDRAEADLLEAELWSTAADVLDRTGPEPDTVLYGVPFTAEAVGTAREAVLRRIAARTPSPRVRWSIVGEANRVRPRTWL</sequence>
<dbReference type="STRING" id="380244.SAMN05216298_2996"/>
<dbReference type="Proteomes" id="UP000198662">
    <property type="component" value="Unassembled WGS sequence"/>
</dbReference>
<evidence type="ECO:0000256" key="6">
    <source>
        <dbReference type="ARBA" id="ARBA00022840"/>
    </source>
</evidence>
<keyword evidence="5 11" id="KW-0418">Kinase</keyword>
<dbReference type="Pfam" id="PF16919">
    <property type="entry name" value="PknG_rubred"/>
    <property type="match status" value="1"/>
</dbReference>
<dbReference type="RefSeq" id="WP_091050364.1">
    <property type="nucleotide sequence ID" value="NZ_FNGF01000004.1"/>
</dbReference>
<dbReference type="InterPro" id="IPR031634">
    <property type="entry name" value="PknG_rubred"/>
</dbReference>
<dbReference type="OrthoDB" id="137117at2"/>
<comment type="catalytic activity">
    <reaction evidence="7">
        <text>L-threonyl-[protein] + ATP = O-phospho-L-threonyl-[protein] + ADP + H(+)</text>
        <dbReference type="Rhea" id="RHEA:46608"/>
        <dbReference type="Rhea" id="RHEA-COMP:11060"/>
        <dbReference type="Rhea" id="RHEA-COMP:11605"/>
        <dbReference type="ChEBI" id="CHEBI:15378"/>
        <dbReference type="ChEBI" id="CHEBI:30013"/>
        <dbReference type="ChEBI" id="CHEBI:30616"/>
        <dbReference type="ChEBI" id="CHEBI:61977"/>
        <dbReference type="ChEBI" id="CHEBI:456216"/>
        <dbReference type="EC" id="2.7.11.1"/>
    </reaction>
</comment>
<dbReference type="InterPro" id="IPR031636">
    <property type="entry name" value="PknG_TPR"/>
</dbReference>
<dbReference type="CDD" id="cd14014">
    <property type="entry name" value="STKc_PknB_like"/>
    <property type="match status" value="1"/>
</dbReference>